<dbReference type="SUPFAM" id="SSF51182">
    <property type="entry name" value="RmlC-like cupins"/>
    <property type="match status" value="1"/>
</dbReference>
<dbReference type="STRING" id="5353.A0A1Q3E9G7"/>
<feature type="compositionally biased region" description="Low complexity" evidence="7">
    <location>
        <begin position="49"/>
        <end position="65"/>
    </location>
</feature>
<dbReference type="FunFam" id="2.60.120.10:FF:000033">
    <property type="entry name" value="Centromere protein C 1"/>
    <property type="match status" value="1"/>
</dbReference>
<evidence type="ECO:0000256" key="2">
    <source>
        <dbReference type="ARBA" id="ARBA00010291"/>
    </source>
</evidence>
<comment type="caution">
    <text evidence="9">The sequence shown here is derived from an EMBL/GenBank/DDBJ whole genome shotgun (WGS) entry which is preliminary data.</text>
</comment>
<evidence type="ECO:0000256" key="4">
    <source>
        <dbReference type="ARBA" id="ARBA00023242"/>
    </source>
</evidence>
<evidence type="ECO:0000256" key="1">
    <source>
        <dbReference type="ARBA" id="ARBA00004123"/>
    </source>
</evidence>
<feature type="compositionally biased region" description="Polar residues" evidence="7">
    <location>
        <begin position="18"/>
        <end position="31"/>
    </location>
</feature>
<comment type="subcellular location">
    <subcellularLocation>
        <location evidence="1">Nucleus</location>
    </subcellularLocation>
</comment>
<dbReference type="Proteomes" id="UP000188533">
    <property type="component" value="Unassembled WGS sequence"/>
</dbReference>
<dbReference type="GO" id="GO:0000776">
    <property type="term" value="C:kinetochore"/>
    <property type="evidence" value="ECO:0007669"/>
    <property type="project" value="InterPro"/>
</dbReference>
<dbReference type="PANTHER" id="PTHR16684">
    <property type="entry name" value="CENTROMERE PROTEIN C"/>
    <property type="match status" value="1"/>
</dbReference>
<name>A0A1Q3E9G7_LENED</name>
<feature type="domain" description="Mif2/CENP-C cupin" evidence="8">
    <location>
        <begin position="189"/>
        <end position="273"/>
    </location>
</feature>
<dbReference type="CDD" id="cd06993">
    <property type="entry name" value="cupin_CENP-C_C"/>
    <property type="match status" value="1"/>
</dbReference>
<evidence type="ECO:0000313" key="9">
    <source>
        <dbReference type="EMBL" id="GAW03873.1"/>
    </source>
</evidence>
<comment type="function">
    <text evidence="5">Component of the kinetochore, a multiprotein complex that assembles on centromeric DNA and attaches chromosomes to spindle microtubules, mediating chromosome segregation and sister chromatid segregation during meiosis and mitosis. Component of the inner kinetochore constitutive centromere-associated network (CCAN), which serves as a structural platform for outer kinetochore assembly.</text>
</comment>
<dbReference type="InterPro" id="IPR028386">
    <property type="entry name" value="CENP-C/Mif2/cnp3"/>
</dbReference>
<feature type="region of interest" description="Disordered" evidence="7">
    <location>
        <begin position="1"/>
        <end position="135"/>
    </location>
</feature>
<dbReference type="InterPro" id="IPR014710">
    <property type="entry name" value="RmlC-like_jellyroll"/>
</dbReference>
<dbReference type="GO" id="GO:0051315">
    <property type="term" value="P:attachment of mitotic spindle microtubules to kinetochore"/>
    <property type="evidence" value="ECO:0007669"/>
    <property type="project" value="TreeGrafter"/>
</dbReference>
<keyword evidence="10" id="KW-1185">Reference proteome</keyword>
<gene>
    <name evidence="9" type="ORF">LENED_005626</name>
</gene>
<feature type="compositionally biased region" description="Low complexity" evidence="7">
    <location>
        <begin position="85"/>
        <end position="97"/>
    </location>
</feature>
<feature type="compositionally biased region" description="Low complexity" evidence="7">
    <location>
        <begin position="1"/>
        <end position="14"/>
    </location>
</feature>
<sequence>MSSSSETTVTPTTPRLEINTSEETLSSSSHPTTHKGETSENEEEHEPDTPTSSSSSSTSSFTTVTADMSSSTAEIDASISHKPTSLSDSSNSSLNSSMARVSSAGPIVDQPTATSSSKSAPPTPPKTTKRRSRASVTWAPFPEQGWDDNTPTNGNVLDFRTEKPVSRRITHTEKLISHSLRVAYEGNWSFSKVFADGSFMASGYIHLPVGGRKSSKSVKDNTYIFHVVEGAVNVKIHDTAYIIAQGGSFMVPRGNVYFIENICERAAKLMFVQAREVTAGEQDDPLRLEFRAVEESVA</sequence>
<dbReference type="GO" id="GO:0051382">
    <property type="term" value="P:kinetochore assembly"/>
    <property type="evidence" value="ECO:0007669"/>
    <property type="project" value="InterPro"/>
</dbReference>
<evidence type="ECO:0000256" key="7">
    <source>
        <dbReference type="SAM" id="MobiDB-lite"/>
    </source>
</evidence>
<proteinExistence type="inferred from homology"/>
<dbReference type="GO" id="GO:0005634">
    <property type="term" value="C:nucleus"/>
    <property type="evidence" value="ECO:0007669"/>
    <property type="project" value="UniProtKB-SubCell"/>
</dbReference>
<dbReference type="Gene3D" id="2.60.120.10">
    <property type="entry name" value="Jelly Rolls"/>
    <property type="match status" value="1"/>
</dbReference>
<protein>
    <recommendedName>
        <fullName evidence="6">CENP-C homolog</fullName>
    </recommendedName>
</protein>
<dbReference type="Pfam" id="PF11699">
    <property type="entry name" value="CENP-C_C"/>
    <property type="match status" value="1"/>
</dbReference>
<comment type="similarity">
    <text evidence="2">Belongs to the CENP-C/MIF2 family.</text>
</comment>
<dbReference type="InterPro" id="IPR011051">
    <property type="entry name" value="RmlC_Cupin_sf"/>
</dbReference>
<feature type="compositionally biased region" description="Low complexity" evidence="7">
    <location>
        <begin position="111"/>
        <end position="120"/>
    </location>
</feature>
<dbReference type="PANTHER" id="PTHR16684:SF11">
    <property type="entry name" value="CENTROMERE PROTEIN C"/>
    <property type="match status" value="1"/>
</dbReference>
<dbReference type="AlphaFoldDB" id="A0A1Q3E9G7"/>
<organism evidence="9 10">
    <name type="scientific">Lentinula edodes</name>
    <name type="common">Shiitake mushroom</name>
    <name type="synonym">Lentinus edodes</name>
    <dbReference type="NCBI Taxonomy" id="5353"/>
    <lineage>
        <taxon>Eukaryota</taxon>
        <taxon>Fungi</taxon>
        <taxon>Dikarya</taxon>
        <taxon>Basidiomycota</taxon>
        <taxon>Agaricomycotina</taxon>
        <taxon>Agaricomycetes</taxon>
        <taxon>Agaricomycetidae</taxon>
        <taxon>Agaricales</taxon>
        <taxon>Marasmiineae</taxon>
        <taxon>Omphalotaceae</taxon>
        <taxon>Lentinula</taxon>
    </lineage>
</organism>
<evidence type="ECO:0000256" key="3">
    <source>
        <dbReference type="ARBA" id="ARBA00023125"/>
    </source>
</evidence>
<reference evidence="9 10" key="1">
    <citation type="submission" date="2016-08" db="EMBL/GenBank/DDBJ databases">
        <authorList>
            <consortium name="Lentinula edodes genome sequencing consortium"/>
            <person name="Sakamoto Y."/>
            <person name="Nakade K."/>
            <person name="Sato S."/>
            <person name="Yoshida Y."/>
            <person name="Miyazaki K."/>
            <person name="Natsume S."/>
            <person name="Konno N."/>
        </authorList>
    </citation>
    <scope>NUCLEOTIDE SEQUENCE [LARGE SCALE GENOMIC DNA]</scope>
    <source>
        <strain evidence="9 10">NBRC 111202</strain>
    </source>
</reference>
<reference evidence="9 10" key="2">
    <citation type="submission" date="2017-02" db="EMBL/GenBank/DDBJ databases">
        <title>A genome survey and senescence transcriptome analysis in Lentinula edodes.</title>
        <authorList>
            <person name="Sakamoto Y."/>
            <person name="Nakade K."/>
            <person name="Sato S."/>
            <person name="Yoshida Y."/>
            <person name="Miyazaki K."/>
            <person name="Natsume S."/>
            <person name="Konno N."/>
        </authorList>
    </citation>
    <scope>NUCLEOTIDE SEQUENCE [LARGE SCALE GENOMIC DNA]</scope>
    <source>
        <strain evidence="9 10">NBRC 111202</strain>
    </source>
</reference>
<evidence type="ECO:0000313" key="10">
    <source>
        <dbReference type="Proteomes" id="UP000188533"/>
    </source>
</evidence>
<dbReference type="GO" id="GO:0051455">
    <property type="term" value="P:spindle attachment to meiosis I kinetochore"/>
    <property type="evidence" value="ECO:0007669"/>
    <property type="project" value="TreeGrafter"/>
</dbReference>
<accession>A0A1Q3E9G7</accession>
<evidence type="ECO:0000259" key="8">
    <source>
        <dbReference type="Pfam" id="PF11699"/>
    </source>
</evidence>
<dbReference type="GO" id="GO:0019237">
    <property type="term" value="F:centromeric DNA binding"/>
    <property type="evidence" value="ECO:0007669"/>
    <property type="project" value="InterPro"/>
</dbReference>
<keyword evidence="3" id="KW-0238">DNA-binding</keyword>
<evidence type="ECO:0000256" key="6">
    <source>
        <dbReference type="ARBA" id="ARBA00075033"/>
    </source>
</evidence>
<keyword evidence="4" id="KW-0539">Nucleus</keyword>
<dbReference type="InterPro" id="IPR025974">
    <property type="entry name" value="Mif2/CENP-C_cupin"/>
</dbReference>
<evidence type="ECO:0000256" key="5">
    <source>
        <dbReference type="ARBA" id="ARBA00057947"/>
    </source>
</evidence>
<dbReference type="EMBL" id="BDGU01000161">
    <property type="protein sequence ID" value="GAW03873.1"/>
    <property type="molecule type" value="Genomic_DNA"/>
</dbReference>